<accession>A0A5S5D9U2</accession>
<dbReference type="InterPro" id="IPR014001">
    <property type="entry name" value="Helicase_ATP-bd"/>
</dbReference>
<dbReference type="CDD" id="cd18011">
    <property type="entry name" value="DEXDc_RapA"/>
    <property type="match status" value="1"/>
</dbReference>
<dbReference type="GO" id="GO:0016787">
    <property type="term" value="F:hydrolase activity"/>
    <property type="evidence" value="ECO:0007669"/>
    <property type="project" value="UniProtKB-KW"/>
</dbReference>
<dbReference type="InterPro" id="IPR038718">
    <property type="entry name" value="SNF2-like_sf"/>
</dbReference>
<keyword evidence="4" id="KW-0067">ATP-binding</keyword>
<evidence type="ECO:0000256" key="2">
    <source>
        <dbReference type="ARBA" id="ARBA00022801"/>
    </source>
</evidence>
<evidence type="ECO:0000256" key="3">
    <source>
        <dbReference type="ARBA" id="ARBA00022806"/>
    </source>
</evidence>
<dbReference type="Pfam" id="PF00271">
    <property type="entry name" value="Helicase_C"/>
    <property type="match status" value="1"/>
</dbReference>
<dbReference type="EMBL" id="VNHX01000020">
    <property type="protein sequence ID" value="TYP91359.1"/>
    <property type="molecule type" value="Genomic_DNA"/>
</dbReference>
<reference evidence="7 8" key="1">
    <citation type="submission" date="2019-07" db="EMBL/GenBank/DDBJ databases">
        <title>Genomic Encyclopedia of Archaeal and Bacterial Type Strains, Phase II (KMG-II): from individual species to whole genera.</title>
        <authorList>
            <person name="Goeker M."/>
        </authorList>
    </citation>
    <scope>NUCLEOTIDE SEQUENCE [LARGE SCALE GENOMIC DNA]</scope>
    <source>
        <strain evidence="7 8">DSM 18850</strain>
    </source>
</reference>
<dbReference type="InterPro" id="IPR027417">
    <property type="entry name" value="P-loop_NTPase"/>
</dbReference>
<dbReference type="InterPro" id="IPR049730">
    <property type="entry name" value="SNF2/RAD54-like_C"/>
</dbReference>
<keyword evidence="3 7" id="KW-0347">Helicase</keyword>
<dbReference type="AlphaFoldDB" id="A0A5S5D9U2"/>
<dbReference type="Gene3D" id="3.40.50.10810">
    <property type="entry name" value="Tandem AAA-ATPase domain"/>
    <property type="match status" value="1"/>
</dbReference>
<protein>
    <submittedName>
        <fullName evidence="7">Helicase-like protein</fullName>
    </submittedName>
</protein>
<organism evidence="7 8">
    <name type="scientific">Sphingobacterium allocomposti</name>
    <dbReference type="NCBI Taxonomy" id="415956"/>
    <lineage>
        <taxon>Bacteria</taxon>
        <taxon>Pseudomonadati</taxon>
        <taxon>Bacteroidota</taxon>
        <taxon>Sphingobacteriia</taxon>
        <taxon>Sphingobacteriales</taxon>
        <taxon>Sphingobacteriaceae</taxon>
        <taxon>Sphingobacterium</taxon>
    </lineage>
</organism>
<dbReference type="PROSITE" id="PS51192">
    <property type="entry name" value="HELICASE_ATP_BIND_1"/>
    <property type="match status" value="1"/>
</dbReference>
<dbReference type="PROSITE" id="PS51194">
    <property type="entry name" value="HELICASE_CTER"/>
    <property type="match status" value="1"/>
</dbReference>
<name>A0A5S5D9U2_9SPHI</name>
<evidence type="ECO:0000313" key="8">
    <source>
        <dbReference type="Proteomes" id="UP000325105"/>
    </source>
</evidence>
<dbReference type="GO" id="GO:0004386">
    <property type="term" value="F:helicase activity"/>
    <property type="evidence" value="ECO:0007669"/>
    <property type="project" value="UniProtKB-KW"/>
</dbReference>
<evidence type="ECO:0000259" key="6">
    <source>
        <dbReference type="PROSITE" id="PS51194"/>
    </source>
</evidence>
<dbReference type="InterPro" id="IPR000330">
    <property type="entry name" value="SNF2_N"/>
</dbReference>
<dbReference type="Proteomes" id="UP000325105">
    <property type="component" value="Unassembled WGS sequence"/>
</dbReference>
<keyword evidence="1" id="KW-0547">Nucleotide-binding</keyword>
<evidence type="ECO:0000313" key="7">
    <source>
        <dbReference type="EMBL" id="TYP91359.1"/>
    </source>
</evidence>
<keyword evidence="8" id="KW-1185">Reference proteome</keyword>
<feature type="domain" description="Helicase ATP-binding" evidence="5">
    <location>
        <begin position="50"/>
        <end position="216"/>
    </location>
</feature>
<dbReference type="PANTHER" id="PTHR10799">
    <property type="entry name" value="SNF2/RAD54 HELICASE FAMILY"/>
    <property type="match status" value="1"/>
</dbReference>
<feature type="domain" description="Helicase C-terminal" evidence="6">
    <location>
        <begin position="409"/>
        <end position="602"/>
    </location>
</feature>
<dbReference type="CDD" id="cd18793">
    <property type="entry name" value="SF2_C_SNF"/>
    <property type="match status" value="1"/>
</dbReference>
<dbReference type="SMART" id="SM00490">
    <property type="entry name" value="HELICc"/>
    <property type="match status" value="1"/>
</dbReference>
<dbReference type="Pfam" id="PF00176">
    <property type="entry name" value="SNF2-rel_dom"/>
    <property type="match status" value="1"/>
</dbReference>
<dbReference type="InterPro" id="IPR001650">
    <property type="entry name" value="Helicase_C-like"/>
</dbReference>
<sequence>MNSLTPYHVKYFAYELTKRSSSDSMQKLASTLVDAQVDLNPHQVDAALFAFRSPLSKGAILADEVGLGKTIEAGLVISQKWAERKRKIIIITPANLRKQWSQELQDKFFLNSVILEAKSFNEFIKKGKLNPFDQPDIIICSYQFARTKEPYLKLIQWDLAVVDEAHRLRNVYKANNKIAKSIKDSLIEAPKILLTATPLQNSLLELYGLVSIIDDYSFGDLKSFKTQYSRVNSGADAETFNELKERLKPICKRTLRRQVLEYIRYTNRIALVEEFFPTEEEQRLYDMVSDYLQADNLYALPASQRKLMTLILRRLLASSTFAISGTLEGLANKLEGIVKESETNNTEKVFALDFETYDELKDEWEGEEDEEQEKEKKTYTQQDIENIRTEIDSLKEFEKLAKSIRLNSKGEKLFTALEKGFNEMARLGAPKKAIIFTESTRTQLYLRNILEARGYADKVVLFNGSNTDEKSRRIYADWVARHKNTDKITGSRTADMRAALVDYFRDEATIMIATEAAAEGINLQFCSMVINYDMPWNPQRIEQRIGRCHRYGQKYDVVVVNFLNKANAADVRVYELLRDKFQLFNGVFGASDEVLGSIENGVDFEKRIARIYQECRTTKQIEEAFNELQSELEVNISDAMQQTRQKLLENFDEEVHEKLRINLQESKDYLSRYESWLWNITQFALNSNADFSSNEHSFRLLKNPYSDLKIHPGPYRIGKAIDDSNVYRIGHPLAQRIIEECKKQELPSVELTFDYSNTIKKISTLELYVGQSGYMLGRVLSVTSFDVEEFVQLSAITQSGNVLSKDICERFFSLPASISGSKANTPDTVINELESHLKAHQLQVIDEIGQRNANYFEIELEKLDLWGEDRRNSLKITLKDLDQQIKDIKKQARLAPNLPEKLKLEKERKKLESERDTAWREYDGAAKEIEQSKDRLIEQIEQKLQQELIKNDLFLIKWNLI</sequence>
<keyword evidence="2" id="KW-0378">Hydrolase</keyword>
<evidence type="ECO:0000259" key="5">
    <source>
        <dbReference type="PROSITE" id="PS51192"/>
    </source>
</evidence>
<dbReference type="Gene3D" id="3.40.50.300">
    <property type="entry name" value="P-loop containing nucleotide triphosphate hydrolases"/>
    <property type="match status" value="1"/>
</dbReference>
<evidence type="ECO:0000256" key="4">
    <source>
        <dbReference type="ARBA" id="ARBA00022840"/>
    </source>
</evidence>
<dbReference type="InterPro" id="IPR057342">
    <property type="entry name" value="DEXDc_RapA"/>
</dbReference>
<proteinExistence type="predicted"/>
<evidence type="ECO:0000256" key="1">
    <source>
        <dbReference type="ARBA" id="ARBA00022741"/>
    </source>
</evidence>
<dbReference type="OrthoDB" id="9814088at2"/>
<dbReference type="SUPFAM" id="SSF52540">
    <property type="entry name" value="P-loop containing nucleoside triphosphate hydrolases"/>
    <property type="match status" value="2"/>
</dbReference>
<gene>
    <name evidence="7" type="ORF">BC792_12067</name>
</gene>
<comment type="caution">
    <text evidence="7">The sequence shown here is derived from an EMBL/GenBank/DDBJ whole genome shotgun (WGS) entry which is preliminary data.</text>
</comment>
<dbReference type="GO" id="GO:0005524">
    <property type="term" value="F:ATP binding"/>
    <property type="evidence" value="ECO:0007669"/>
    <property type="project" value="UniProtKB-KW"/>
</dbReference>
<dbReference type="SMART" id="SM00487">
    <property type="entry name" value="DEXDc"/>
    <property type="match status" value="1"/>
</dbReference>